<dbReference type="AlphaFoldDB" id="A0A9N8W751"/>
<evidence type="ECO:0000256" key="4">
    <source>
        <dbReference type="ARBA" id="ARBA00023187"/>
    </source>
</evidence>
<keyword evidence="4" id="KW-0508">mRNA splicing</keyword>
<dbReference type="GO" id="GO:0003723">
    <property type="term" value="F:RNA binding"/>
    <property type="evidence" value="ECO:0007669"/>
    <property type="project" value="UniProtKB-UniRule"/>
</dbReference>
<feature type="domain" description="RRM" evidence="8">
    <location>
        <begin position="442"/>
        <end position="529"/>
    </location>
</feature>
<comment type="caution">
    <text evidence="9">The sequence shown here is derived from an EMBL/GenBank/DDBJ whole genome shotgun (WGS) entry which is preliminary data.</text>
</comment>
<dbReference type="SMART" id="SM00361">
    <property type="entry name" value="RRM_1"/>
    <property type="match status" value="3"/>
</dbReference>
<evidence type="ECO:0000256" key="3">
    <source>
        <dbReference type="ARBA" id="ARBA00022884"/>
    </source>
</evidence>
<dbReference type="GO" id="GO:0006376">
    <property type="term" value="P:mRNA splice site recognition"/>
    <property type="evidence" value="ECO:0007669"/>
    <property type="project" value="TreeGrafter"/>
</dbReference>
<feature type="compositionally biased region" description="Polar residues" evidence="7">
    <location>
        <begin position="66"/>
        <end position="87"/>
    </location>
</feature>
<dbReference type="Proteomes" id="UP000789572">
    <property type="component" value="Unassembled WGS sequence"/>
</dbReference>
<evidence type="ECO:0000256" key="1">
    <source>
        <dbReference type="ARBA" id="ARBA00004123"/>
    </source>
</evidence>
<dbReference type="InterPro" id="IPR012677">
    <property type="entry name" value="Nucleotide-bd_a/b_plait_sf"/>
</dbReference>
<dbReference type="EMBL" id="CAJVPJ010000110">
    <property type="protein sequence ID" value="CAG8479341.1"/>
    <property type="molecule type" value="Genomic_DNA"/>
</dbReference>
<evidence type="ECO:0000256" key="7">
    <source>
        <dbReference type="SAM" id="MobiDB-lite"/>
    </source>
</evidence>
<keyword evidence="3 6" id="KW-0694">RNA-binding</keyword>
<accession>A0A9N8W751</accession>
<dbReference type="SUPFAM" id="SSF54928">
    <property type="entry name" value="RNA-binding domain, RBD"/>
    <property type="match status" value="2"/>
</dbReference>
<dbReference type="Pfam" id="PF00076">
    <property type="entry name" value="RRM_1"/>
    <property type="match status" value="3"/>
</dbReference>
<evidence type="ECO:0000259" key="8">
    <source>
        <dbReference type="PROSITE" id="PS50102"/>
    </source>
</evidence>
<dbReference type="InterPro" id="IPR051974">
    <property type="entry name" value="PUF60_regulator"/>
</dbReference>
<dbReference type="InterPro" id="IPR000504">
    <property type="entry name" value="RRM_dom"/>
</dbReference>
<keyword evidence="5" id="KW-0539">Nucleus</keyword>
<evidence type="ECO:0000313" key="10">
    <source>
        <dbReference type="Proteomes" id="UP000789572"/>
    </source>
</evidence>
<dbReference type="InterPro" id="IPR035979">
    <property type="entry name" value="RBD_domain_sf"/>
</dbReference>
<dbReference type="PANTHER" id="PTHR47330:SF1">
    <property type="entry name" value="POLY(U)-BINDING-SPLICING FACTOR PUF60"/>
    <property type="match status" value="1"/>
</dbReference>
<keyword evidence="10" id="KW-1185">Reference proteome</keyword>
<comment type="subcellular location">
    <subcellularLocation>
        <location evidence="1">Nucleus</location>
    </subcellularLocation>
</comment>
<dbReference type="PANTHER" id="PTHR47330">
    <property type="entry name" value="POLY(U)-BINDING-SPLICING FACTOR PUF60-B-RELATED"/>
    <property type="match status" value="1"/>
</dbReference>
<dbReference type="GO" id="GO:0000381">
    <property type="term" value="P:regulation of alternative mRNA splicing, via spliceosome"/>
    <property type="evidence" value="ECO:0007669"/>
    <property type="project" value="TreeGrafter"/>
</dbReference>
<evidence type="ECO:0000256" key="2">
    <source>
        <dbReference type="ARBA" id="ARBA00022664"/>
    </source>
</evidence>
<name>A0A9N8W751_9GLOM</name>
<gene>
    <name evidence="9" type="ORF">POCULU_LOCUS1456</name>
</gene>
<reference evidence="9" key="1">
    <citation type="submission" date="2021-06" db="EMBL/GenBank/DDBJ databases">
        <authorList>
            <person name="Kallberg Y."/>
            <person name="Tangrot J."/>
            <person name="Rosling A."/>
        </authorList>
    </citation>
    <scope>NUCLEOTIDE SEQUENCE</scope>
    <source>
        <strain evidence="9">IA702</strain>
    </source>
</reference>
<feature type="domain" description="RRM" evidence="8">
    <location>
        <begin position="274"/>
        <end position="352"/>
    </location>
</feature>
<feature type="compositionally biased region" description="Basic and acidic residues" evidence="7">
    <location>
        <begin position="40"/>
        <end position="65"/>
    </location>
</feature>
<feature type="domain" description="RRM" evidence="8">
    <location>
        <begin position="181"/>
        <end position="259"/>
    </location>
</feature>
<dbReference type="SMART" id="SM00360">
    <property type="entry name" value="RRM"/>
    <property type="match status" value="3"/>
</dbReference>
<dbReference type="GO" id="GO:0071011">
    <property type="term" value="C:precatalytic spliceosome"/>
    <property type="evidence" value="ECO:0007669"/>
    <property type="project" value="TreeGrafter"/>
</dbReference>
<organism evidence="9 10">
    <name type="scientific">Paraglomus occultum</name>
    <dbReference type="NCBI Taxonomy" id="144539"/>
    <lineage>
        <taxon>Eukaryota</taxon>
        <taxon>Fungi</taxon>
        <taxon>Fungi incertae sedis</taxon>
        <taxon>Mucoromycota</taxon>
        <taxon>Glomeromycotina</taxon>
        <taxon>Glomeromycetes</taxon>
        <taxon>Paraglomerales</taxon>
        <taxon>Paraglomeraceae</taxon>
        <taxon>Paraglomus</taxon>
    </lineage>
</organism>
<dbReference type="PROSITE" id="PS50102">
    <property type="entry name" value="RRM"/>
    <property type="match status" value="3"/>
</dbReference>
<evidence type="ECO:0000256" key="6">
    <source>
        <dbReference type="PROSITE-ProRule" id="PRU00176"/>
    </source>
</evidence>
<sequence length="539" mass="57927">MSENGMQVDEIKEEPVSDGSNYSMSEVETETKPTTMNADTKVEAKKRVHNEDSDTEDTKRIKTEDTTNAQTPTPAYTSPRSASSQPITAASPPLIHTVQSPPTTQAAPNKLTWLDKLSALHLTEVQKEALEKAKAFAREMQSVLLKSTGKPSSPPPIPSILLTSNPGLASGIDPRSLSVLSRIYVGSINFELTEQHLRVVFGQFGAIKSVSMSLDAVTGKHKGFCFIEFETPEGASLALESMNGAELGGRQLKVGRPNNYTAATAAGLLPPPKTRIYVSNVNEYVSEDNLMSIFEAFGKINACVLMPDLITRKHKGYGFIEFEDGMAASTAVVSMNNFELGGLILHVGKAVIGGPLPEGMKAIDKLPPLPAGMSPAIPLATPSVSAAAAAVKAQNAAAKIAAGLAARGQSVVESVAQEENMSISASQRYAIMQKLARQETSPVILIQNAVAPMDVDDSLEEEFEEECSNYGKVSKVAINVDRESIFEGEQGVVKIFVQFEDASAADKAREKLDGRWFGGRRIKATLFDLKKFQKGDYST</sequence>
<feature type="region of interest" description="Disordered" evidence="7">
    <location>
        <begin position="1"/>
        <end position="87"/>
    </location>
</feature>
<proteinExistence type="predicted"/>
<protein>
    <submittedName>
        <fullName evidence="9">5567_t:CDS:1</fullName>
    </submittedName>
</protein>
<feature type="compositionally biased region" description="Polar residues" evidence="7">
    <location>
        <begin position="18"/>
        <end position="38"/>
    </location>
</feature>
<evidence type="ECO:0000256" key="5">
    <source>
        <dbReference type="ARBA" id="ARBA00023242"/>
    </source>
</evidence>
<dbReference type="InterPro" id="IPR003954">
    <property type="entry name" value="RRM_euk-type"/>
</dbReference>
<dbReference type="GO" id="GO:0071013">
    <property type="term" value="C:catalytic step 2 spliceosome"/>
    <property type="evidence" value="ECO:0007669"/>
    <property type="project" value="TreeGrafter"/>
</dbReference>
<dbReference type="FunFam" id="3.30.70.330:FF:000382">
    <property type="entry name" value="G-patch domain-containing protein"/>
    <property type="match status" value="1"/>
</dbReference>
<dbReference type="GO" id="GO:0000380">
    <property type="term" value="P:alternative mRNA splicing, via spliceosome"/>
    <property type="evidence" value="ECO:0007669"/>
    <property type="project" value="TreeGrafter"/>
</dbReference>
<dbReference type="Gene3D" id="3.30.70.330">
    <property type="match status" value="3"/>
</dbReference>
<keyword evidence="2" id="KW-0507">mRNA processing</keyword>
<dbReference type="OrthoDB" id="5411533at2759"/>
<evidence type="ECO:0000313" key="9">
    <source>
        <dbReference type="EMBL" id="CAG8479341.1"/>
    </source>
</evidence>